<keyword evidence="2" id="KW-1185">Reference proteome</keyword>
<sequence length="153" mass="17248">MVKPLNKAFLFGWNPIKFKWEDIDEDIAKLKATGELVDNWSVASHKTISIGDRAYLVRLGAEPRGIFGSGHIESEPYLASRNGRTHHRINIGIDALLNPDKERILTFDILKTGNLAEQTWAPQASGISIRPQLVEELEGVWLDFLSDTYYGQL</sequence>
<gene>
    <name evidence="1" type="ORF">ACFQZI_02530</name>
</gene>
<name>A0ABW2ZC02_9SPHI</name>
<comment type="caution">
    <text evidence="1">The sequence shown here is derived from an EMBL/GenBank/DDBJ whole genome shotgun (WGS) entry which is preliminary data.</text>
</comment>
<dbReference type="EMBL" id="JBHTIA010000003">
    <property type="protein sequence ID" value="MFD0763713.1"/>
    <property type="molecule type" value="Genomic_DNA"/>
</dbReference>
<evidence type="ECO:0000313" key="1">
    <source>
        <dbReference type="EMBL" id="MFD0763713.1"/>
    </source>
</evidence>
<dbReference type="Proteomes" id="UP001597073">
    <property type="component" value="Unassembled WGS sequence"/>
</dbReference>
<reference evidence="2" key="1">
    <citation type="journal article" date="2019" name="Int. J. Syst. Evol. Microbiol.">
        <title>The Global Catalogue of Microorganisms (GCM) 10K type strain sequencing project: providing services to taxonomists for standard genome sequencing and annotation.</title>
        <authorList>
            <consortium name="The Broad Institute Genomics Platform"/>
            <consortium name="The Broad Institute Genome Sequencing Center for Infectious Disease"/>
            <person name="Wu L."/>
            <person name="Ma J."/>
        </authorList>
    </citation>
    <scope>NUCLEOTIDE SEQUENCE [LARGE SCALE GENOMIC DNA]</scope>
    <source>
        <strain evidence="2">CCUG 60742</strain>
    </source>
</reference>
<evidence type="ECO:0000313" key="2">
    <source>
        <dbReference type="Proteomes" id="UP001597073"/>
    </source>
</evidence>
<proteinExistence type="predicted"/>
<organism evidence="1 2">
    <name type="scientific">Mucilaginibacter lutimaris</name>
    <dbReference type="NCBI Taxonomy" id="931629"/>
    <lineage>
        <taxon>Bacteria</taxon>
        <taxon>Pseudomonadati</taxon>
        <taxon>Bacteroidota</taxon>
        <taxon>Sphingobacteriia</taxon>
        <taxon>Sphingobacteriales</taxon>
        <taxon>Sphingobacteriaceae</taxon>
        <taxon>Mucilaginibacter</taxon>
    </lineage>
</organism>
<dbReference type="RefSeq" id="WP_377138052.1">
    <property type="nucleotide sequence ID" value="NZ_JBHTIA010000003.1"/>
</dbReference>
<accession>A0ABW2ZC02</accession>
<protein>
    <submittedName>
        <fullName evidence="1">Uncharacterized protein</fullName>
    </submittedName>
</protein>